<evidence type="ECO:0000259" key="3">
    <source>
        <dbReference type="PROSITE" id="PS50977"/>
    </source>
</evidence>
<dbReference type="EMBL" id="JAMYQB010000024">
    <property type="protein sequence ID" value="MER9407306.1"/>
    <property type="molecule type" value="Genomic_DNA"/>
</dbReference>
<dbReference type="InterPro" id="IPR001647">
    <property type="entry name" value="HTH_TetR"/>
</dbReference>
<evidence type="ECO:0000256" key="2">
    <source>
        <dbReference type="PROSITE-ProRule" id="PRU00335"/>
    </source>
</evidence>
<proteinExistence type="predicted"/>
<dbReference type="InterPro" id="IPR036271">
    <property type="entry name" value="Tet_transcr_reg_TetR-rel_C_sf"/>
</dbReference>
<reference evidence="4 5" key="1">
    <citation type="journal article" date="2024" name="Proc. Natl. Acad. Sci. U.S.A.">
        <title>The evolutionary genomics of adaptation to stress in wild rhizobium bacteria.</title>
        <authorList>
            <person name="Kehlet-Delgado H."/>
            <person name="Montoya A.P."/>
            <person name="Jensen K.T."/>
            <person name="Wendlandt C.E."/>
            <person name="Dexheimer C."/>
            <person name="Roberts M."/>
            <person name="Torres Martinez L."/>
            <person name="Friesen M.L."/>
            <person name="Griffitts J.S."/>
            <person name="Porter S.S."/>
        </authorList>
    </citation>
    <scope>NUCLEOTIDE SEQUENCE [LARGE SCALE GENOMIC DNA]</scope>
    <source>
        <strain evidence="4 5">M0641</strain>
    </source>
</reference>
<dbReference type="SUPFAM" id="SSF48498">
    <property type="entry name" value="Tetracyclin repressor-like, C-terminal domain"/>
    <property type="match status" value="1"/>
</dbReference>
<gene>
    <name evidence="4" type="ORF">NKI36_25060</name>
</gene>
<dbReference type="PANTHER" id="PTHR30328:SF54">
    <property type="entry name" value="HTH-TYPE TRANSCRIPTIONAL REPRESSOR SCO4008"/>
    <property type="match status" value="1"/>
</dbReference>
<dbReference type="Gene3D" id="1.10.357.10">
    <property type="entry name" value="Tetracycline Repressor, domain 2"/>
    <property type="match status" value="1"/>
</dbReference>
<dbReference type="Proteomes" id="UP001433071">
    <property type="component" value="Unassembled WGS sequence"/>
</dbReference>
<feature type="DNA-binding region" description="H-T-H motif" evidence="2">
    <location>
        <begin position="47"/>
        <end position="66"/>
    </location>
</feature>
<dbReference type="Pfam" id="PF00440">
    <property type="entry name" value="TetR_N"/>
    <property type="match status" value="1"/>
</dbReference>
<dbReference type="RefSeq" id="WP_352561083.1">
    <property type="nucleotide sequence ID" value="NZ_JAMYQB010000024.1"/>
</dbReference>
<evidence type="ECO:0000313" key="5">
    <source>
        <dbReference type="Proteomes" id="UP001433071"/>
    </source>
</evidence>
<evidence type="ECO:0000313" key="4">
    <source>
        <dbReference type="EMBL" id="MER9407306.1"/>
    </source>
</evidence>
<accession>A0ABV1Z6L9</accession>
<dbReference type="InterPro" id="IPR041474">
    <property type="entry name" value="NicS_C"/>
</dbReference>
<keyword evidence="5" id="KW-1185">Reference proteome</keyword>
<dbReference type="PANTHER" id="PTHR30328">
    <property type="entry name" value="TRANSCRIPTIONAL REPRESSOR"/>
    <property type="match status" value="1"/>
</dbReference>
<dbReference type="InterPro" id="IPR009057">
    <property type="entry name" value="Homeodomain-like_sf"/>
</dbReference>
<dbReference type="PROSITE" id="PS50977">
    <property type="entry name" value="HTH_TETR_2"/>
    <property type="match status" value="1"/>
</dbReference>
<name>A0ABV1Z6L9_9HYPH</name>
<protein>
    <submittedName>
        <fullName evidence="4">TetR family transcriptional regulator</fullName>
    </submittedName>
</protein>
<comment type="caution">
    <text evidence="4">The sequence shown here is derived from an EMBL/GenBank/DDBJ whole genome shotgun (WGS) entry which is preliminary data.</text>
</comment>
<keyword evidence="1 2" id="KW-0238">DNA-binding</keyword>
<dbReference type="Pfam" id="PF17938">
    <property type="entry name" value="TetR_C_29"/>
    <property type="match status" value="1"/>
</dbReference>
<feature type="domain" description="HTH tetR-type" evidence="3">
    <location>
        <begin position="24"/>
        <end position="84"/>
    </location>
</feature>
<dbReference type="InterPro" id="IPR050109">
    <property type="entry name" value="HTH-type_TetR-like_transc_reg"/>
</dbReference>
<organism evidence="4 5">
    <name type="scientific">Mesorhizobium caraganae</name>
    <dbReference type="NCBI Taxonomy" id="483206"/>
    <lineage>
        <taxon>Bacteria</taxon>
        <taxon>Pseudomonadati</taxon>
        <taxon>Pseudomonadota</taxon>
        <taxon>Alphaproteobacteria</taxon>
        <taxon>Hyphomicrobiales</taxon>
        <taxon>Phyllobacteriaceae</taxon>
        <taxon>Mesorhizobium</taxon>
    </lineage>
</organism>
<sequence length="236" mass="26632">MSDEMVLSEKVAAGGRSGWKQDPAGVQKNILAVAMTEFAANGLSGARIDEIAAKTHTSKRMIYYYFGDKERLYGRVLEEAYRQVRTGEEELELDHLPPVEALKRLTEFTFDHHSRHPDFIRIVMIENVHHGVYLEQSELIRLLNAGAIQKLEGICRRGRADGLFREDVSPLELHWHISASSFFNVSNQATFSRIFGSTLYTVDGQRSLRDHLVEMVVGLALKPEHAKGYTRGAAHP</sequence>
<dbReference type="SUPFAM" id="SSF46689">
    <property type="entry name" value="Homeodomain-like"/>
    <property type="match status" value="1"/>
</dbReference>
<evidence type="ECO:0000256" key="1">
    <source>
        <dbReference type="ARBA" id="ARBA00023125"/>
    </source>
</evidence>